<protein>
    <recommendedName>
        <fullName evidence="3">Glyceraldehyde-3-phosphate dehydrogenase</fullName>
    </recommendedName>
</protein>
<keyword evidence="2" id="KW-1185">Reference proteome</keyword>
<evidence type="ECO:0008006" key="3">
    <source>
        <dbReference type="Google" id="ProtNLM"/>
    </source>
</evidence>
<evidence type="ECO:0000313" key="2">
    <source>
        <dbReference type="Proteomes" id="UP000199344"/>
    </source>
</evidence>
<gene>
    <name evidence="1" type="ORF">SAMN05421538_104251</name>
</gene>
<evidence type="ECO:0000313" key="1">
    <source>
        <dbReference type="EMBL" id="SDE18304.1"/>
    </source>
</evidence>
<dbReference type="RefSeq" id="WP_176805014.1">
    <property type="nucleotide sequence ID" value="NZ_FNAH01000004.1"/>
</dbReference>
<name>A0A1G7ATU3_9RHOB</name>
<proteinExistence type="predicted"/>
<organism evidence="1 2">
    <name type="scientific">Paracoccus isoporae</name>
    <dbReference type="NCBI Taxonomy" id="591205"/>
    <lineage>
        <taxon>Bacteria</taxon>
        <taxon>Pseudomonadati</taxon>
        <taxon>Pseudomonadota</taxon>
        <taxon>Alphaproteobacteria</taxon>
        <taxon>Rhodobacterales</taxon>
        <taxon>Paracoccaceae</taxon>
        <taxon>Paracoccus</taxon>
    </lineage>
</organism>
<dbReference type="STRING" id="591205.SAMN05421538_104251"/>
<dbReference type="Proteomes" id="UP000199344">
    <property type="component" value="Unassembled WGS sequence"/>
</dbReference>
<dbReference type="AlphaFoldDB" id="A0A1G7ATU3"/>
<reference evidence="1 2" key="1">
    <citation type="submission" date="2016-10" db="EMBL/GenBank/DDBJ databases">
        <authorList>
            <person name="de Groot N.N."/>
        </authorList>
    </citation>
    <scope>NUCLEOTIDE SEQUENCE [LARGE SCALE GENOMIC DNA]</scope>
    <source>
        <strain evidence="1 2">DSM 22220</strain>
    </source>
</reference>
<accession>A0A1G7ATU3</accession>
<dbReference type="EMBL" id="FNAH01000004">
    <property type="protein sequence ID" value="SDE18304.1"/>
    <property type="molecule type" value="Genomic_DNA"/>
</dbReference>
<sequence>MTTSNVFTIFLAVVLLFVADAIWLHWNLPVEIGKRFVAFVEYLSFWR</sequence>